<accession>A0A6M0QAU5</accession>
<gene>
    <name evidence="1" type="ORF">G4D63_17250</name>
</gene>
<organism evidence="1 2">
    <name type="scientific">Bacillus mesophilus</name>
    <dbReference type="NCBI Taxonomy" id="1808955"/>
    <lineage>
        <taxon>Bacteria</taxon>
        <taxon>Bacillati</taxon>
        <taxon>Bacillota</taxon>
        <taxon>Bacilli</taxon>
        <taxon>Bacillales</taxon>
        <taxon>Bacillaceae</taxon>
        <taxon>Bacillus</taxon>
    </lineage>
</organism>
<proteinExistence type="predicted"/>
<reference evidence="1 2" key="1">
    <citation type="submission" date="2020-02" db="EMBL/GenBank/DDBJ databases">
        <title>Bacillus aquiflavi sp. nov., isolated from yellow water of strong flavor Chinese baijiu in Yibin region of China.</title>
        <authorList>
            <person name="Xie J."/>
        </authorList>
    </citation>
    <scope>NUCLEOTIDE SEQUENCE [LARGE SCALE GENOMIC DNA]</scope>
    <source>
        <strain evidence="1 2">SA4</strain>
    </source>
</reference>
<dbReference type="AlphaFoldDB" id="A0A6M0QAU5"/>
<evidence type="ECO:0000313" key="1">
    <source>
        <dbReference type="EMBL" id="NEY73484.1"/>
    </source>
</evidence>
<dbReference type="Proteomes" id="UP000481043">
    <property type="component" value="Unassembled WGS sequence"/>
</dbReference>
<dbReference type="EMBL" id="JAAIWM010000007">
    <property type="protein sequence ID" value="NEY73484.1"/>
    <property type="molecule type" value="Genomic_DNA"/>
</dbReference>
<protein>
    <submittedName>
        <fullName evidence="1">Uncharacterized protein</fullName>
    </submittedName>
</protein>
<name>A0A6M0QAU5_9BACI</name>
<evidence type="ECO:0000313" key="2">
    <source>
        <dbReference type="Proteomes" id="UP000481043"/>
    </source>
</evidence>
<comment type="caution">
    <text evidence="1">The sequence shown here is derived from an EMBL/GenBank/DDBJ whole genome shotgun (WGS) entry which is preliminary data.</text>
</comment>
<keyword evidence="2" id="KW-1185">Reference proteome</keyword>
<dbReference type="RefSeq" id="WP_163181071.1">
    <property type="nucleotide sequence ID" value="NZ_JAAIWM010000007.1"/>
</dbReference>
<sequence length="80" mass="8826">MVSVDEVKSGDYLECMDGNSFIVRNGKLLGPTAWMTTGMGKWTIKYQSSSLEGVINEVNKNHVISSVITGRLHVLLRIIS</sequence>